<dbReference type="PANTHER" id="PTHR12411">
    <property type="entry name" value="CYSTEINE PROTEASE FAMILY C1-RELATED"/>
    <property type="match status" value="1"/>
</dbReference>
<dbReference type="Gene3D" id="3.90.70.10">
    <property type="entry name" value="Cysteine proteinases"/>
    <property type="match status" value="1"/>
</dbReference>
<dbReference type="Pfam" id="PF00112">
    <property type="entry name" value="Peptidase_C1"/>
    <property type="match status" value="1"/>
</dbReference>
<dbReference type="InterPro" id="IPR025660">
    <property type="entry name" value="Pept_his_AS"/>
</dbReference>
<dbReference type="SUPFAM" id="SSF54001">
    <property type="entry name" value="Cysteine proteinases"/>
    <property type="match status" value="1"/>
</dbReference>
<name>A0ABZ0HF79_TRISK</name>
<gene>
    <name evidence="3" type="ORF">R1T40_17735</name>
</gene>
<dbReference type="EMBL" id="CP136704">
    <property type="protein sequence ID" value="WOI32764.1"/>
    <property type="molecule type" value="Genomic_DNA"/>
</dbReference>
<accession>A0ABZ0HF79</accession>
<evidence type="ECO:0000313" key="3">
    <source>
        <dbReference type="EMBL" id="WOI32764.1"/>
    </source>
</evidence>
<proteinExistence type="inferred from homology"/>
<dbReference type="PROSITE" id="PS00639">
    <property type="entry name" value="THIOL_PROTEASE_HIS"/>
    <property type="match status" value="1"/>
</dbReference>
<dbReference type="Proteomes" id="UP001302666">
    <property type="component" value="Chromosome"/>
</dbReference>
<dbReference type="InterPro" id="IPR000668">
    <property type="entry name" value="Peptidase_C1A_C"/>
</dbReference>
<sequence length="517" mass="56329">MSLKRFVPPVGDQGQQGSCVGWATAYAARTLLTAKGLDVDTSAKLRRMILSPAYVFNQIHLPGCNGSYLPDALELMQRQGVSLMSDFPYDEFSCSATPPSGVRSKATAYRIKGFSRLWGRSGRNKHVATRRALANGNPVVIGMMVGEGFMRHRGEGLWQPSSAERSGLRDDTLGGHAMAVIGYDDTRNGGAFEVVNSWDTSWGNKGFFWISYEDFNDFVFEGYEVLPPDPPPPPRVVDMAGRARVLHISGDTLDVRRNSDGYALRQPLPSGARFRVEASSRFNGALYVVGGDATGDYVHLFPRGDRVTPFTHSGTTMLLPGPTEQHFTRLNDTVGTDHYVLLYAQQPLDPEVVAERMARASGDVRARLRSALGDRLLPAKEMDLLSDRIGFEAASGEADVAAVVLTIDHVAANSGTTDDTEPLIVLTAPEPEAFDSDDAVIPVASRLFRLEGMAQDESEIASLTVEGALSSRYSSRGPFRAEIELPEGPGPHPINIETRDAAGNTARRTFLFKLTYN</sequence>
<evidence type="ECO:0000313" key="4">
    <source>
        <dbReference type="Proteomes" id="UP001302666"/>
    </source>
</evidence>
<comment type="similarity">
    <text evidence="1">Belongs to the peptidase C1 family.</text>
</comment>
<dbReference type="InterPro" id="IPR013128">
    <property type="entry name" value="Peptidase_C1A"/>
</dbReference>
<dbReference type="RefSeq" id="WP_317385053.1">
    <property type="nucleotide sequence ID" value="NZ_CP136704.1"/>
</dbReference>
<feature type="domain" description="Peptidase C1A papain C-terminal" evidence="2">
    <location>
        <begin position="4"/>
        <end position="223"/>
    </location>
</feature>
<evidence type="ECO:0000256" key="1">
    <source>
        <dbReference type="ARBA" id="ARBA00008455"/>
    </source>
</evidence>
<dbReference type="InterPro" id="IPR038765">
    <property type="entry name" value="Papain-like_cys_pep_sf"/>
</dbReference>
<reference evidence="3 4" key="1">
    <citation type="submission" date="2023-10" db="EMBL/GenBank/DDBJ databases">
        <title>Eight complete genome sequences of bacteria isolated from laboratory stock of Giant Kelp gametophytes.</title>
        <authorList>
            <person name="Tolentino B."/>
            <person name="Nuzhdin S."/>
        </authorList>
    </citation>
    <scope>NUCLEOTIDE SEQUENCE [LARGE SCALE GENOMIC DNA]</scope>
    <source>
        <strain evidence="3 4">LC.270.F.C4</strain>
    </source>
</reference>
<protein>
    <submittedName>
        <fullName evidence="3">C1 family peptidase</fullName>
    </submittedName>
</protein>
<evidence type="ECO:0000259" key="2">
    <source>
        <dbReference type="SMART" id="SM00645"/>
    </source>
</evidence>
<dbReference type="CDD" id="cd02619">
    <property type="entry name" value="Peptidase_C1"/>
    <property type="match status" value="1"/>
</dbReference>
<dbReference type="SMART" id="SM00645">
    <property type="entry name" value="Pept_C1"/>
    <property type="match status" value="1"/>
</dbReference>
<organism evidence="3 4">
    <name type="scientific">Tritonibacter scottomollicae</name>
    <name type="common">Epibacterium scottomollicae</name>
    <dbReference type="NCBI Taxonomy" id="483013"/>
    <lineage>
        <taxon>Bacteria</taxon>
        <taxon>Pseudomonadati</taxon>
        <taxon>Pseudomonadota</taxon>
        <taxon>Alphaproteobacteria</taxon>
        <taxon>Rhodobacterales</taxon>
        <taxon>Paracoccaceae</taxon>
        <taxon>Tritonibacter</taxon>
    </lineage>
</organism>
<keyword evidence="4" id="KW-1185">Reference proteome</keyword>